<dbReference type="InterPro" id="IPR025202">
    <property type="entry name" value="PLD-like_dom"/>
</dbReference>
<protein>
    <recommendedName>
        <fullName evidence="12">Cardiolipin synthase</fullName>
        <ecNumber evidence="12">2.7.8.-</ecNumber>
    </recommendedName>
</protein>
<keyword evidence="6" id="KW-0677">Repeat</keyword>
<feature type="domain" description="PLD phosphodiesterase" evidence="14">
    <location>
        <begin position="367"/>
        <end position="394"/>
    </location>
</feature>
<dbReference type="CDD" id="cd09112">
    <property type="entry name" value="PLDc_CLS_2"/>
    <property type="match status" value="1"/>
</dbReference>
<comment type="subcellular location">
    <subcellularLocation>
        <location evidence="1">Cell membrane</location>
        <topology evidence="1">Multi-pass membrane protein</topology>
    </subcellularLocation>
</comment>
<dbReference type="Pfam" id="PF13396">
    <property type="entry name" value="PLDc_N"/>
    <property type="match status" value="1"/>
</dbReference>
<proteinExistence type="predicted"/>
<dbReference type="PANTHER" id="PTHR21248">
    <property type="entry name" value="CARDIOLIPIN SYNTHASE"/>
    <property type="match status" value="1"/>
</dbReference>
<evidence type="ECO:0000256" key="4">
    <source>
        <dbReference type="ARBA" id="ARBA00022679"/>
    </source>
</evidence>
<dbReference type="InterPro" id="IPR027379">
    <property type="entry name" value="CLS_N"/>
</dbReference>
<evidence type="ECO:0000256" key="2">
    <source>
        <dbReference type="ARBA" id="ARBA00022475"/>
    </source>
</evidence>
<dbReference type="OrthoDB" id="9814092at2"/>
<evidence type="ECO:0000256" key="9">
    <source>
        <dbReference type="ARBA" id="ARBA00023136"/>
    </source>
</evidence>
<dbReference type="GO" id="GO:0032049">
    <property type="term" value="P:cardiolipin biosynthetic process"/>
    <property type="evidence" value="ECO:0007669"/>
    <property type="project" value="UniProtKB-UniRule"/>
</dbReference>
<evidence type="ECO:0000259" key="14">
    <source>
        <dbReference type="PROSITE" id="PS50035"/>
    </source>
</evidence>
<dbReference type="SMART" id="SM00155">
    <property type="entry name" value="PLDc"/>
    <property type="match status" value="2"/>
</dbReference>
<evidence type="ECO:0000313" key="16">
    <source>
        <dbReference type="Proteomes" id="UP000192907"/>
    </source>
</evidence>
<dbReference type="NCBIfam" id="TIGR04265">
    <property type="entry name" value="bac_cardiolipin"/>
    <property type="match status" value="1"/>
</dbReference>
<dbReference type="GO" id="GO:0008808">
    <property type="term" value="F:cardiolipin synthase activity"/>
    <property type="evidence" value="ECO:0007669"/>
    <property type="project" value="UniProtKB-UniRule"/>
</dbReference>
<dbReference type="RefSeq" id="WP_132316901.1">
    <property type="nucleotide sequence ID" value="NZ_FWZT01000004.1"/>
</dbReference>
<dbReference type="InterPro" id="IPR001736">
    <property type="entry name" value="PLipase_D/transphosphatidylase"/>
</dbReference>
<dbReference type="Pfam" id="PF13091">
    <property type="entry name" value="PLDc_2"/>
    <property type="match status" value="2"/>
</dbReference>
<keyword evidence="11" id="KW-1208">Phospholipid metabolism</keyword>
<dbReference type="InterPro" id="IPR022924">
    <property type="entry name" value="Cardiolipin_synthase"/>
</dbReference>
<evidence type="ECO:0000256" key="12">
    <source>
        <dbReference type="NCBIfam" id="TIGR04265"/>
    </source>
</evidence>
<keyword evidence="5 13" id="KW-0812">Transmembrane</keyword>
<evidence type="ECO:0000256" key="13">
    <source>
        <dbReference type="SAM" id="Phobius"/>
    </source>
</evidence>
<feature type="transmembrane region" description="Helical" evidence="13">
    <location>
        <begin position="44"/>
        <end position="62"/>
    </location>
</feature>
<keyword evidence="16" id="KW-1185">Reference proteome</keyword>
<feature type="domain" description="PLD phosphodiesterase" evidence="14">
    <location>
        <begin position="189"/>
        <end position="216"/>
    </location>
</feature>
<evidence type="ECO:0000256" key="7">
    <source>
        <dbReference type="ARBA" id="ARBA00022989"/>
    </source>
</evidence>
<keyword evidence="3" id="KW-0444">Lipid biosynthesis</keyword>
<evidence type="ECO:0000256" key="5">
    <source>
        <dbReference type="ARBA" id="ARBA00022692"/>
    </source>
</evidence>
<keyword evidence="4" id="KW-0808">Transferase</keyword>
<dbReference type="GO" id="GO:0005886">
    <property type="term" value="C:plasma membrane"/>
    <property type="evidence" value="ECO:0007669"/>
    <property type="project" value="UniProtKB-SubCell"/>
</dbReference>
<dbReference type="PANTHER" id="PTHR21248:SF22">
    <property type="entry name" value="PHOSPHOLIPASE D"/>
    <property type="match status" value="1"/>
</dbReference>
<dbReference type="Gene3D" id="3.30.870.10">
    <property type="entry name" value="Endonuclease Chain A"/>
    <property type="match status" value="2"/>
</dbReference>
<organism evidence="15 16">
    <name type="scientific">Pseudobacteriovorax antillogorgiicola</name>
    <dbReference type="NCBI Taxonomy" id="1513793"/>
    <lineage>
        <taxon>Bacteria</taxon>
        <taxon>Pseudomonadati</taxon>
        <taxon>Bdellovibrionota</taxon>
        <taxon>Oligoflexia</taxon>
        <taxon>Oligoflexales</taxon>
        <taxon>Pseudobacteriovoracaceae</taxon>
        <taxon>Pseudobacteriovorax</taxon>
    </lineage>
</organism>
<dbReference type="CDD" id="cd09110">
    <property type="entry name" value="PLDc_CLS_1"/>
    <property type="match status" value="1"/>
</dbReference>
<dbReference type="Proteomes" id="UP000192907">
    <property type="component" value="Unassembled WGS sequence"/>
</dbReference>
<keyword evidence="8" id="KW-0443">Lipid metabolism</keyword>
<dbReference type="PROSITE" id="PS50035">
    <property type="entry name" value="PLD"/>
    <property type="match status" value="2"/>
</dbReference>
<evidence type="ECO:0000256" key="11">
    <source>
        <dbReference type="ARBA" id="ARBA00023264"/>
    </source>
</evidence>
<evidence type="ECO:0000256" key="10">
    <source>
        <dbReference type="ARBA" id="ARBA00023209"/>
    </source>
</evidence>
<evidence type="ECO:0000256" key="6">
    <source>
        <dbReference type="ARBA" id="ARBA00022737"/>
    </source>
</evidence>
<evidence type="ECO:0000256" key="1">
    <source>
        <dbReference type="ARBA" id="ARBA00004651"/>
    </source>
</evidence>
<reference evidence="16" key="1">
    <citation type="submission" date="2017-04" db="EMBL/GenBank/DDBJ databases">
        <authorList>
            <person name="Varghese N."/>
            <person name="Submissions S."/>
        </authorList>
    </citation>
    <scope>NUCLEOTIDE SEQUENCE [LARGE SCALE GENOMIC DNA]</scope>
    <source>
        <strain evidence="16">RKEM611</strain>
    </source>
</reference>
<feature type="transmembrane region" description="Helical" evidence="13">
    <location>
        <begin position="12"/>
        <end position="32"/>
    </location>
</feature>
<dbReference type="EMBL" id="FWZT01000004">
    <property type="protein sequence ID" value="SMF05589.1"/>
    <property type="molecule type" value="Genomic_DNA"/>
</dbReference>
<keyword evidence="9 13" id="KW-0472">Membrane</keyword>
<evidence type="ECO:0000256" key="8">
    <source>
        <dbReference type="ARBA" id="ARBA00023098"/>
    </source>
</evidence>
<evidence type="ECO:0000313" key="15">
    <source>
        <dbReference type="EMBL" id="SMF05589.1"/>
    </source>
</evidence>
<dbReference type="AlphaFoldDB" id="A0A1Y6BKC2"/>
<accession>A0A1Y6BKC2</accession>
<evidence type="ECO:0000256" key="3">
    <source>
        <dbReference type="ARBA" id="ARBA00022516"/>
    </source>
</evidence>
<keyword evidence="10" id="KW-0594">Phospholipid biosynthesis</keyword>
<gene>
    <name evidence="15" type="ORF">SAMN06296036_10481</name>
</gene>
<dbReference type="EC" id="2.7.8.-" evidence="12"/>
<dbReference type="STRING" id="1513793.SAMN06296036_10481"/>
<keyword evidence="7 13" id="KW-1133">Transmembrane helix</keyword>
<keyword evidence="2" id="KW-1003">Cell membrane</keyword>
<dbReference type="SUPFAM" id="SSF56024">
    <property type="entry name" value="Phospholipase D/nuclease"/>
    <property type="match status" value="2"/>
</dbReference>
<sequence>MIDIFQPVDAVIYSVLIGCVYALAIRNVWAIVSSEMNPSAAATWILINISFPFLGVPLYFFLGQSKLRLYSKRRRKRLKGRNHDYPPLTSYNKIHLLTSGQGTFDEIFAEIENAKDYILIQYYIFRTDRLGLKFIDLLIKKAQQGVKVFFLYDNLGSLGLTGTHTRNMKQNGIYVARFLPLRIRFNFQINFRNHRKIIVIDGHKAFMGGMNVGVEYLGIEKHWRDTQLKIEGPGCAQFSQTFADDWSFAASPKYREPLDTALDHRSEHIPQGPCATKVYSFGPGDDLDYGLYLFMNLIQNAKESIYIATPYLIPDLVLERCLELAIIKDIKVVIIVPERTDSIVVQIINNHYVRRLCHRGAQIYLYQAGFMHQKVVLVDQEKALVGSSNFDNRSIYLNFETSVLVENESFSLEVYEMLMNDISRSEQLEVNKIRFVERHLGNILRIASPLF</sequence>
<name>A0A1Y6BKC2_9BACT</name>